<dbReference type="InterPro" id="IPR003293">
    <property type="entry name" value="Nudix_hydrolase6-like"/>
</dbReference>
<dbReference type="AlphaFoldDB" id="A0A9J5VY98"/>
<name>A0A9J5VY98_SOLCO</name>
<dbReference type="InterPro" id="IPR000086">
    <property type="entry name" value="NUDIX_hydrolase_dom"/>
</dbReference>
<proteinExistence type="predicted"/>
<evidence type="ECO:0000313" key="3">
    <source>
        <dbReference type="Proteomes" id="UP000824120"/>
    </source>
</evidence>
<sequence>RISIPSCRKRICYDDLLDSGGTLYASSNASHQVGVGGFVINDKNEVLVVQEKHFAPALSGLWKIPTGFIHEFLRQTQSEVIFTGTVREVQEETGSDTEFVEVMAFRHVHDVAFQKSDLFFVCLLRPLSKQIMVDDLEIQDAKWMPLAEFVEQPLIQEDDMFKKLIDIFIATLGKRYCGLSVHQLVSKFDDKLSTLYFNTVDDPNLNCQANRFFHSILYCQSIINVQDQINRDREHWKNVLSRIISIIKTFGKNNLAFRGENEKTYQENNGNFLSLIEMFAEFHPFMQEHIRRIKHDEIHNHYLGHNIQNELINLLAIFLSNTSHQDQMSFIIRSLDISTTPINITEYFLEFLEVDDTSGKGFASAMILAKEIALEMNIEPEFRKKRVIYRKKQFDENVDNEITRSLEESFRVDYFLYIVDQAIFSLQNRFEQFEVYENIFGFLFSGEKIEIIR</sequence>
<dbReference type="EMBL" id="JACXVP010000214">
    <property type="protein sequence ID" value="KAG5568160.1"/>
    <property type="molecule type" value="Genomic_DNA"/>
</dbReference>
<organism evidence="2 3">
    <name type="scientific">Solanum commersonii</name>
    <name type="common">Commerson's wild potato</name>
    <name type="synonym">Commerson's nightshade</name>
    <dbReference type="NCBI Taxonomy" id="4109"/>
    <lineage>
        <taxon>Eukaryota</taxon>
        <taxon>Viridiplantae</taxon>
        <taxon>Streptophyta</taxon>
        <taxon>Embryophyta</taxon>
        <taxon>Tracheophyta</taxon>
        <taxon>Spermatophyta</taxon>
        <taxon>Magnoliopsida</taxon>
        <taxon>eudicotyledons</taxon>
        <taxon>Gunneridae</taxon>
        <taxon>Pentapetalae</taxon>
        <taxon>asterids</taxon>
        <taxon>lamiids</taxon>
        <taxon>Solanales</taxon>
        <taxon>Solanaceae</taxon>
        <taxon>Solanoideae</taxon>
        <taxon>Solaneae</taxon>
        <taxon>Solanum</taxon>
    </lineage>
</organism>
<dbReference type="InterPro" id="IPR015797">
    <property type="entry name" value="NUDIX_hydrolase-like_dom_sf"/>
</dbReference>
<feature type="non-terminal residue" evidence="2">
    <location>
        <position position="453"/>
    </location>
</feature>
<dbReference type="PANTHER" id="PTHR13994:SF13">
    <property type="entry name" value="FI03680P"/>
    <property type="match status" value="1"/>
</dbReference>
<reference evidence="2" key="1">
    <citation type="submission" date="2020-09" db="EMBL/GenBank/DDBJ databases">
        <title>De no assembly of potato wild relative species, Solanum commersonii.</title>
        <authorList>
            <person name="Cho K."/>
        </authorList>
    </citation>
    <scope>NUCLEOTIDE SEQUENCE</scope>
    <source>
        <strain evidence="2">LZ3.2</strain>
        <tissue evidence="2">Leaf</tissue>
    </source>
</reference>
<dbReference type="Proteomes" id="UP000824120">
    <property type="component" value="Unassembled WGS sequence"/>
</dbReference>
<dbReference type="Gene3D" id="3.90.79.10">
    <property type="entry name" value="Nucleoside Triphosphate Pyrophosphohydrolase"/>
    <property type="match status" value="1"/>
</dbReference>
<dbReference type="OrthoDB" id="1306140at2759"/>
<dbReference type="SUPFAM" id="SSF55811">
    <property type="entry name" value="Nudix"/>
    <property type="match status" value="1"/>
</dbReference>
<keyword evidence="3" id="KW-1185">Reference proteome</keyword>
<evidence type="ECO:0000313" key="2">
    <source>
        <dbReference type="EMBL" id="KAG5568160.1"/>
    </source>
</evidence>
<dbReference type="GO" id="GO:0035529">
    <property type="term" value="F:NADH pyrophosphatase activity"/>
    <property type="evidence" value="ECO:0007669"/>
    <property type="project" value="TreeGrafter"/>
</dbReference>
<evidence type="ECO:0000259" key="1">
    <source>
        <dbReference type="PROSITE" id="PS51462"/>
    </source>
</evidence>
<dbReference type="FunFam" id="3.90.79.10:FF:000015">
    <property type="entry name" value="Nudix hydrolase 8"/>
    <property type="match status" value="1"/>
</dbReference>
<dbReference type="PANTHER" id="PTHR13994">
    <property type="entry name" value="NUDIX HYDROLASE RELATED"/>
    <property type="match status" value="1"/>
</dbReference>
<dbReference type="PROSITE" id="PS51462">
    <property type="entry name" value="NUDIX"/>
    <property type="match status" value="1"/>
</dbReference>
<dbReference type="Pfam" id="PF00293">
    <property type="entry name" value="NUDIX"/>
    <property type="match status" value="1"/>
</dbReference>
<dbReference type="GO" id="GO:0047631">
    <property type="term" value="F:ADP-ribose diphosphatase activity"/>
    <property type="evidence" value="ECO:0007669"/>
    <property type="project" value="TreeGrafter"/>
</dbReference>
<protein>
    <recommendedName>
        <fullName evidence="1">Nudix hydrolase domain-containing protein</fullName>
    </recommendedName>
</protein>
<dbReference type="CDD" id="cd04670">
    <property type="entry name" value="NUDIX_ASFGF2_Nudt6"/>
    <property type="match status" value="1"/>
</dbReference>
<dbReference type="GO" id="GO:0051287">
    <property type="term" value="F:NAD binding"/>
    <property type="evidence" value="ECO:0007669"/>
    <property type="project" value="TreeGrafter"/>
</dbReference>
<comment type="caution">
    <text evidence="2">The sequence shown here is derived from an EMBL/GenBank/DDBJ whole genome shotgun (WGS) entry which is preliminary data.</text>
</comment>
<accession>A0A9J5VY98</accession>
<gene>
    <name evidence="2" type="ORF">H5410_064825</name>
</gene>
<feature type="domain" description="Nudix hydrolase" evidence="1">
    <location>
        <begin position="30"/>
        <end position="166"/>
    </location>
</feature>